<dbReference type="PROSITE" id="PS50994">
    <property type="entry name" value="INTEGRASE"/>
    <property type="match status" value="1"/>
</dbReference>
<dbReference type="InterPro" id="IPR001584">
    <property type="entry name" value="Integrase_cat-core"/>
</dbReference>
<gene>
    <name evidence="3" type="primary">RE1</name>
    <name evidence="3" type="ORF">SNAT2548_LOCUS9813</name>
</gene>
<evidence type="ECO:0000313" key="4">
    <source>
        <dbReference type="Proteomes" id="UP000604046"/>
    </source>
</evidence>
<dbReference type="InterPro" id="IPR036397">
    <property type="entry name" value="RNaseH_sf"/>
</dbReference>
<dbReference type="GO" id="GO:0015074">
    <property type="term" value="P:DNA integration"/>
    <property type="evidence" value="ECO:0007669"/>
    <property type="project" value="InterPro"/>
</dbReference>
<feature type="region of interest" description="Disordered" evidence="1">
    <location>
        <begin position="881"/>
        <end position="906"/>
    </location>
</feature>
<dbReference type="AlphaFoldDB" id="A0A812KPZ7"/>
<accession>A0A812KPZ7</accession>
<proteinExistence type="predicted"/>
<evidence type="ECO:0000256" key="1">
    <source>
        <dbReference type="SAM" id="MobiDB-lite"/>
    </source>
</evidence>
<feature type="compositionally biased region" description="Polar residues" evidence="1">
    <location>
        <begin position="895"/>
        <end position="906"/>
    </location>
</feature>
<organism evidence="3 4">
    <name type="scientific">Symbiodinium natans</name>
    <dbReference type="NCBI Taxonomy" id="878477"/>
    <lineage>
        <taxon>Eukaryota</taxon>
        <taxon>Sar</taxon>
        <taxon>Alveolata</taxon>
        <taxon>Dinophyceae</taxon>
        <taxon>Suessiales</taxon>
        <taxon>Symbiodiniaceae</taxon>
        <taxon>Symbiodinium</taxon>
    </lineage>
</organism>
<keyword evidence="4" id="KW-1185">Reference proteome</keyword>
<dbReference type="GO" id="GO:0003676">
    <property type="term" value="F:nucleic acid binding"/>
    <property type="evidence" value="ECO:0007669"/>
    <property type="project" value="InterPro"/>
</dbReference>
<evidence type="ECO:0000313" key="3">
    <source>
        <dbReference type="EMBL" id="CAE7233859.1"/>
    </source>
</evidence>
<name>A0A812KPZ7_9DINO</name>
<reference evidence="3" key="1">
    <citation type="submission" date="2021-02" db="EMBL/GenBank/DDBJ databases">
        <authorList>
            <person name="Dougan E. K."/>
            <person name="Rhodes N."/>
            <person name="Thang M."/>
            <person name="Chan C."/>
        </authorList>
    </citation>
    <scope>NUCLEOTIDE SEQUENCE</scope>
</reference>
<dbReference type="InterPro" id="IPR012337">
    <property type="entry name" value="RNaseH-like_sf"/>
</dbReference>
<dbReference type="SUPFAM" id="SSF53098">
    <property type="entry name" value="Ribonuclease H-like"/>
    <property type="match status" value="1"/>
</dbReference>
<evidence type="ECO:0000259" key="2">
    <source>
        <dbReference type="PROSITE" id="PS50994"/>
    </source>
</evidence>
<dbReference type="Gene3D" id="3.30.420.10">
    <property type="entry name" value="Ribonuclease H-like superfamily/Ribonuclease H"/>
    <property type="match status" value="1"/>
</dbReference>
<feature type="domain" description="Integrase catalytic" evidence="2">
    <location>
        <begin position="1"/>
        <end position="135"/>
    </location>
</feature>
<comment type="caution">
    <text evidence="3">The sequence shown here is derived from an EMBL/GenBank/DDBJ whole genome shotgun (WGS) entry which is preliminary data.</text>
</comment>
<feature type="region of interest" description="Disordered" evidence="1">
    <location>
        <begin position="290"/>
        <end position="310"/>
    </location>
</feature>
<protein>
    <submittedName>
        <fullName evidence="3">RE1 protein</fullName>
    </submittedName>
</protein>
<sequence>MVDFATSLQVMVPLHRTETGETTRDALRDRWVSWAGPPQTLCLDPSQPNLSQVLGAFCNNTGIDMRHTAADAHWQLGKVERHGQWLCRVFQRVLDESRPQSEPEWRDCLSHAQSAKNTLLTEAGASPYQLVFGRNPRVPTDLMQEAPHLGAVDAEQAEPALERAAAVRAASRRAMLECQSDRAVRAALRARPRALRPFRSGDWVYYWRTQKHVDGVRIEGGRWYGAGLVLGSVGRNFVVAHRRSLLRCAPEQLRFATPSEATVAEFPESELLGVKTLLEKGQFPKSQFVDVTQESRPPEAPEEAQATVDEPSQGLAGLNAAQWLEQHRQTAAGTESPKAPEALFCQETLDMEHLHSSHVEILMAAFLQKRAQKELPATGNTPDMQHRIDEAKLVEWETVSGKAAVRVHTGAKAREIKEKFGHRFIGSRFVVTNKVDEEGSRVKARWCLLGHNDPDFHQKIASGECHSPTMHQLSRIPGVDPSAVIEIVGNLYGANDAPAQWYKEFDAQAQAAGFQRSIFDPCLYYYREPQRGLTGILGAHVDDTIMGGEGEAYNRAIQRLKARFQYRKWRQGSGEFCGVQYFQDPESKEITYDQKAYAQNIRPIAMTKDRQKQRKQLANEREITALRAVNGALNWLASQTRPDISVQASFSQQAFPSPTVEHLLSANEAVHRARQYSDVALTVRHVPWEDLNIVFHSDAGFANASQGKTQAGYILAFTTSQLAEDQPSVWSPFCWKSYKMSRVVASTLAGETQSFATASGISEWMSLMVSEAKHGCFDLRACEDHLRCVPITGVTDCKSLFDALNTPTSPGKIEDKRVAIDLAIVRQSMSRCGLQVRWCPTQLMIADGLTKNQADPADLMRALLANGVYQLSNEAEVLAQKKAQRDRRVQRKPLGSTNSPSYEQSQTPGAVFREVYLDHEATSYHSPEEEHIVQGKAVRRTSFDARSGKVLASEDLQESLLCEKQWLSSRVSLLRTEIWYERVVPGSRV</sequence>
<dbReference type="EMBL" id="CAJNDS010000781">
    <property type="protein sequence ID" value="CAE7233859.1"/>
    <property type="molecule type" value="Genomic_DNA"/>
</dbReference>
<dbReference type="Proteomes" id="UP000604046">
    <property type="component" value="Unassembled WGS sequence"/>
</dbReference>
<feature type="compositionally biased region" description="Basic residues" evidence="1">
    <location>
        <begin position="882"/>
        <end position="891"/>
    </location>
</feature>
<dbReference type="OrthoDB" id="441285at2759"/>